<accession>A0AA38M899</accession>
<feature type="coiled-coil region" evidence="1">
    <location>
        <begin position="124"/>
        <end position="158"/>
    </location>
</feature>
<keyword evidence="4" id="KW-1185">Reference proteome</keyword>
<protein>
    <submittedName>
        <fullName evidence="3">Uncharacterized protein</fullName>
    </submittedName>
</protein>
<sequence>MPSCVTRDATHRAPPVNPSRPLPYRPLQCHTVRNGVVFLRVRLQPPRTVLISDACAHRPHPALRYQDVPLVKPQPSPFAMEAETPEAAQPSPPPPARVVLSEPEMAALGPADWSSRWRQQDAYVAALERRLAQQEGELEDLRQTADRTRTQLSESQQRERVLMRRLTAKEQETQDYVVSSLLFALDCLARVVLSGVCVSKGVIVQCRGFGRASVRSDFPKLTFFHMTEIRLRLAELLSCKESCTDALVLIV</sequence>
<gene>
    <name evidence="3" type="ORF">Zmor_024715</name>
</gene>
<organism evidence="3 4">
    <name type="scientific">Zophobas morio</name>
    <dbReference type="NCBI Taxonomy" id="2755281"/>
    <lineage>
        <taxon>Eukaryota</taxon>
        <taxon>Metazoa</taxon>
        <taxon>Ecdysozoa</taxon>
        <taxon>Arthropoda</taxon>
        <taxon>Hexapoda</taxon>
        <taxon>Insecta</taxon>
        <taxon>Pterygota</taxon>
        <taxon>Neoptera</taxon>
        <taxon>Endopterygota</taxon>
        <taxon>Coleoptera</taxon>
        <taxon>Polyphaga</taxon>
        <taxon>Cucujiformia</taxon>
        <taxon>Tenebrionidae</taxon>
        <taxon>Zophobas</taxon>
    </lineage>
</organism>
<comment type="caution">
    <text evidence="3">The sequence shown here is derived from an EMBL/GenBank/DDBJ whole genome shotgun (WGS) entry which is preliminary data.</text>
</comment>
<dbReference type="Proteomes" id="UP001168821">
    <property type="component" value="Unassembled WGS sequence"/>
</dbReference>
<feature type="region of interest" description="Disordered" evidence="2">
    <location>
        <begin position="74"/>
        <end position="97"/>
    </location>
</feature>
<evidence type="ECO:0000256" key="2">
    <source>
        <dbReference type="SAM" id="MobiDB-lite"/>
    </source>
</evidence>
<keyword evidence="1" id="KW-0175">Coiled coil</keyword>
<name>A0AA38M899_9CUCU</name>
<dbReference type="EMBL" id="JALNTZ010000007">
    <property type="protein sequence ID" value="KAJ3647183.1"/>
    <property type="molecule type" value="Genomic_DNA"/>
</dbReference>
<feature type="region of interest" description="Disordered" evidence="2">
    <location>
        <begin position="1"/>
        <end position="22"/>
    </location>
</feature>
<dbReference type="AlphaFoldDB" id="A0AA38M899"/>
<proteinExistence type="predicted"/>
<evidence type="ECO:0000313" key="4">
    <source>
        <dbReference type="Proteomes" id="UP001168821"/>
    </source>
</evidence>
<evidence type="ECO:0000256" key="1">
    <source>
        <dbReference type="SAM" id="Coils"/>
    </source>
</evidence>
<reference evidence="3" key="1">
    <citation type="journal article" date="2023" name="G3 (Bethesda)">
        <title>Whole genome assemblies of Zophobas morio and Tenebrio molitor.</title>
        <authorList>
            <person name="Kaur S."/>
            <person name="Stinson S.A."/>
            <person name="diCenzo G.C."/>
        </authorList>
    </citation>
    <scope>NUCLEOTIDE SEQUENCE</scope>
    <source>
        <strain evidence="3">QUZm001</strain>
    </source>
</reference>
<evidence type="ECO:0000313" key="3">
    <source>
        <dbReference type="EMBL" id="KAJ3647183.1"/>
    </source>
</evidence>